<dbReference type="InterPro" id="IPR050901">
    <property type="entry name" value="BP-dep_ABC_trans_perm"/>
</dbReference>
<dbReference type="EMBL" id="JBHUML010000005">
    <property type="protein sequence ID" value="MFD2706543.1"/>
    <property type="molecule type" value="Genomic_DNA"/>
</dbReference>
<evidence type="ECO:0000256" key="5">
    <source>
        <dbReference type="ARBA" id="ARBA00022989"/>
    </source>
</evidence>
<dbReference type="CDD" id="cd06261">
    <property type="entry name" value="TM_PBP2"/>
    <property type="match status" value="1"/>
</dbReference>
<evidence type="ECO:0000313" key="10">
    <source>
        <dbReference type="Proteomes" id="UP001597520"/>
    </source>
</evidence>
<evidence type="ECO:0000313" key="9">
    <source>
        <dbReference type="EMBL" id="MFD2706543.1"/>
    </source>
</evidence>
<evidence type="ECO:0000256" key="2">
    <source>
        <dbReference type="ARBA" id="ARBA00022448"/>
    </source>
</evidence>
<dbReference type="RefSeq" id="WP_380713852.1">
    <property type="nucleotide sequence ID" value="NZ_JBHUML010000005.1"/>
</dbReference>
<keyword evidence="3" id="KW-1003">Cell membrane</keyword>
<feature type="domain" description="ABC transmembrane type-1" evidence="8">
    <location>
        <begin position="66"/>
        <end position="257"/>
    </location>
</feature>
<organism evidence="9 10">
    <name type="scientific">Salibacterium lacus</name>
    <dbReference type="NCBI Taxonomy" id="1898109"/>
    <lineage>
        <taxon>Bacteria</taxon>
        <taxon>Bacillati</taxon>
        <taxon>Bacillota</taxon>
        <taxon>Bacilli</taxon>
        <taxon>Bacillales</taxon>
        <taxon>Bacillaceae</taxon>
    </lineage>
</organism>
<evidence type="ECO:0000256" key="4">
    <source>
        <dbReference type="ARBA" id="ARBA00022692"/>
    </source>
</evidence>
<dbReference type="Pfam" id="PF00528">
    <property type="entry name" value="BPD_transp_1"/>
    <property type="match status" value="1"/>
</dbReference>
<dbReference type="Gene3D" id="1.10.3720.10">
    <property type="entry name" value="MetI-like"/>
    <property type="match status" value="1"/>
</dbReference>
<comment type="similarity">
    <text evidence="7">Belongs to the binding-protein-dependent transport system permease family.</text>
</comment>
<keyword evidence="5 7" id="KW-1133">Transmembrane helix</keyword>
<dbReference type="PANTHER" id="PTHR32243:SF18">
    <property type="entry name" value="INNER MEMBRANE ABC TRANSPORTER PERMEASE PROTEIN YCJP"/>
    <property type="match status" value="1"/>
</dbReference>
<dbReference type="InterPro" id="IPR000515">
    <property type="entry name" value="MetI-like"/>
</dbReference>
<evidence type="ECO:0000256" key="3">
    <source>
        <dbReference type="ARBA" id="ARBA00022475"/>
    </source>
</evidence>
<dbReference type="InterPro" id="IPR035906">
    <property type="entry name" value="MetI-like_sf"/>
</dbReference>
<evidence type="ECO:0000256" key="6">
    <source>
        <dbReference type="ARBA" id="ARBA00023136"/>
    </source>
</evidence>
<sequence>MKKKLGPLFWTFFILIVLINLVPYLWTVLTSFKSQNQIFEAGIFPAPFIIDNYVQVILESGFLSNIWNSFVVSGVTSIVCLLIGVPAAYSFARLSFRFRNPLFMLVLFITIFPGIFIISPLFDFLRSIGAIDTYFALILPYVAYFTPLVVWILTGFFKTIHPSIEEVAIMDGCGVFRMIVKIFLPLSIPSILTVGIIAFTLAWNEFLFALIFTSSESARTVPVAISQFQGVHSLDWGQMTAAAVIATIPIVLISVVLQRYIISGLTAGAVKE</sequence>
<feature type="transmembrane region" description="Helical" evidence="7">
    <location>
        <begin position="101"/>
        <end position="122"/>
    </location>
</feature>
<comment type="subcellular location">
    <subcellularLocation>
        <location evidence="1 7">Cell membrane</location>
        <topology evidence="1 7">Multi-pass membrane protein</topology>
    </subcellularLocation>
</comment>
<evidence type="ECO:0000259" key="8">
    <source>
        <dbReference type="PROSITE" id="PS50928"/>
    </source>
</evidence>
<dbReference type="PROSITE" id="PS50928">
    <property type="entry name" value="ABC_TM1"/>
    <property type="match status" value="1"/>
</dbReference>
<keyword evidence="2 7" id="KW-0813">Transport</keyword>
<dbReference type="PANTHER" id="PTHR32243">
    <property type="entry name" value="MALTOSE TRANSPORT SYSTEM PERMEASE-RELATED"/>
    <property type="match status" value="1"/>
</dbReference>
<keyword evidence="6 7" id="KW-0472">Membrane</keyword>
<gene>
    <name evidence="9" type="ORF">ACFSUB_13835</name>
</gene>
<dbReference type="Proteomes" id="UP001597520">
    <property type="component" value="Unassembled WGS sequence"/>
</dbReference>
<feature type="transmembrane region" description="Helical" evidence="7">
    <location>
        <begin position="134"/>
        <end position="157"/>
    </location>
</feature>
<keyword evidence="10" id="KW-1185">Reference proteome</keyword>
<keyword evidence="4 7" id="KW-0812">Transmembrane</keyword>
<reference evidence="10" key="1">
    <citation type="journal article" date="2019" name="Int. J. Syst. Evol. Microbiol.">
        <title>The Global Catalogue of Microorganisms (GCM) 10K type strain sequencing project: providing services to taxonomists for standard genome sequencing and annotation.</title>
        <authorList>
            <consortium name="The Broad Institute Genomics Platform"/>
            <consortium name="The Broad Institute Genome Sequencing Center for Infectious Disease"/>
            <person name="Wu L."/>
            <person name="Ma J."/>
        </authorList>
    </citation>
    <scope>NUCLEOTIDE SEQUENCE [LARGE SCALE GENOMIC DNA]</scope>
    <source>
        <strain evidence="10">KCTC 33792</strain>
    </source>
</reference>
<accession>A0ABW5T4S3</accession>
<name>A0ABW5T4S3_9BACI</name>
<proteinExistence type="inferred from homology"/>
<feature type="transmembrane region" description="Helical" evidence="7">
    <location>
        <begin position="178"/>
        <end position="203"/>
    </location>
</feature>
<protein>
    <submittedName>
        <fullName evidence="9">Carbohydrate ABC transporter permease</fullName>
    </submittedName>
</protein>
<comment type="caution">
    <text evidence="9">The sequence shown here is derived from an EMBL/GenBank/DDBJ whole genome shotgun (WGS) entry which is preliminary data.</text>
</comment>
<feature type="transmembrane region" description="Helical" evidence="7">
    <location>
        <begin position="7"/>
        <end position="26"/>
    </location>
</feature>
<evidence type="ECO:0000256" key="7">
    <source>
        <dbReference type="RuleBase" id="RU363032"/>
    </source>
</evidence>
<evidence type="ECO:0000256" key="1">
    <source>
        <dbReference type="ARBA" id="ARBA00004651"/>
    </source>
</evidence>
<dbReference type="SUPFAM" id="SSF161098">
    <property type="entry name" value="MetI-like"/>
    <property type="match status" value="1"/>
</dbReference>
<feature type="transmembrane region" description="Helical" evidence="7">
    <location>
        <begin position="236"/>
        <end position="257"/>
    </location>
</feature>
<feature type="transmembrane region" description="Helical" evidence="7">
    <location>
        <begin position="66"/>
        <end position="89"/>
    </location>
</feature>